<protein>
    <submittedName>
        <fullName evidence="2">Uncharacterized protein</fullName>
    </submittedName>
</protein>
<dbReference type="AlphaFoldDB" id="A0A9P8T7P1"/>
<dbReference type="Proteomes" id="UP000769157">
    <property type="component" value="Unassembled WGS sequence"/>
</dbReference>
<reference evidence="2" key="2">
    <citation type="submission" date="2021-01" db="EMBL/GenBank/DDBJ databases">
        <authorList>
            <person name="Schikora-Tamarit M.A."/>
        </authorList>
    </citation>
    <scope>NUCLEOTIDE SEQUENCE</scope>
    <source>
        <strain evidence="2">CBS6075</strain>
    </source>
</reference>
<gene>
    <name evidence="2" type="ORF">OGAPHI_001920</name>
</gene>
<organism evidence="2 3">
    <name type="scientific">Ogataea philodendri</name>
    <dbReference type="NCBI Taxonomy" id="1378263"/>
    <lineage>
        <taxon>Eukaryota</taxon>
        <taxon>Fungi</taxon>
        <taxon>Dikarya</taxon>
        <taxon>Ascomycota</taxon>
        <taxon>Saccharomycotina</taxon>
        <taxon>Pichiomycetes</taxon>
        <taxon>Pichiales</taxon>
        <taxon>Pichiaceae</taxon>
        <taxon>Ogataea</taxon>
    </lineage>
</organism>
<evidence type="ECO:0000313" key="3">
    <source>
        <dbReference type="Proteomes" id="UP000769157"/>
    </source>
</evidence>
<proteinExistence type="predicted"/>
<comment type="caution">
    <text evidence="2">The sequence shown here is derived from an EMBL/GenBank/DDBJ whole genome shotgun (WGS) entry which is preliminary data.</text>
</comment>
<evidence type="ECO:0000256" key="1">
    <source>
        <dbReference type="SAM" id="MobiDB-lite"/>
    </source>
</evidence>
<dbReference type="RefSeq" id="XP_046062580.1">
    <property type="nucleotide sequence ID" value="XM_046202734.1"/>
</dbReference>
<evidence type="ECO:0000313" key="2">
    <source>
        <dbReference type="EMBL" id="KAH3668166.1"/>
    </source>
</evidence>
<feature type="region of interest" description="Disordered" evidence="1">
    <location>
        <begin position="67"/>
        <end position="111"/>
    </location>
</feature>
<keyword evidence="3" id="KW-1185">Reference proteome</keyword>
<reference evidence="2" key="1">
    <citation type="journal article" date="2021" name="Open Biol.">
        <title>Shared evolutionary footprints suggest mitochondrial oxidative damage underlies multiple complex I losses in fungi.</title>
        <authorList>
            <person name="Schikora-Tamarit M.A."/>
            <person name="Marcet-Houben M."/>
            <person name="Nosek J."/>
            <person name="Gabaldon T."/>
        </authorList>
    </citation>
    <scope>NUCLEOTIDE SEQUENCE</scope>
    <source>
        <strain evidence="2">CBS6075</strain>
    </source>
</reference>
<accession>A0A9P8T7P1</accession>
<dbReference type="EMBL" id="JAEUBE010000158">
    <property type="protein sequence ID" value="KAH3668166.1"/>
    <property type="molecule type" value="Genomic_DNA"/>
</dbReference>
<dbReference type="GeneID" id="70233887"/>
<name>A0A9P8T7P1_9ASCO</name>
<dbReference type="OrthoDB" id="3993103at2759"/>
<sequence length="180" mass="20607">MRRCSLMISEPDRKIKQDCERQLVDPVTYNPGSVPLVGSLVYYRRRKTWCPKTSDISETTHKLVQRKSKSYPNLSSKAESREEAVIGGRGELQPNIPDRSCPTSDTESDMDTLISKPTATEDDSFSQLEDCVDHQRRRSSGWVDNQEYSNSIPAQQVRSSKHQRRLTCAVMFTKPRLLEI</sequence>